<gene>
    <name evidence="2" type="primary">LOC107805454</name>
</gene>
<sequence>MAPNYNYISEIAMSKMSWNLKVRVVRLWHIPDREKPKNSNSIVLIIQDEKGDRIHATIGRAVMRIFKTKIHEIGLYVMKNFVVGLNNLKIKTNKHKLKLTFSHRTSVDEISDPQFSLNIFNFKPFQHLTNQVEVDENELFGSGREVNLERFSQTTSQRSYSVSEELAAGKVEEGKIWIVATVVNLELERRWSYVVCKKCLKKVDKIGNKFYCKKCERVDHFALKRYRLQVRVIDVTGSISLLLWDREATKLTGKSADTLKEGVVETSSAAYECSHPLEIDAILDRKFMFKLTVKPSNIEENDEVYIVVKVSDDEDLIQKYSPSSEAEAYAFTDSVADNEMISPALTPSKRTRDNAGPTTVEVDDDAGQLSSNRVKRVIKKEKNP</sequence>
<name>A0AC58U5I7_TOBAC</name>
<keyword evidence="1" id="KW-1185">Reference proteome</keyword>
<protein>
    <submittedName>
        <fullName evidence="2">Uncharacterized protein LOC107805454</fullName>
    </submittedName>
</protein>
<organism evidence="1 2">
    <name type="scientific">Nicotiana tabacum</name>
    <name type="common">Common tobacco</name>
    <dbReference type="NCBI Taxonomy" id="4097"/>
    <lineage>
        <taxon>Eukaryota</taxon>
        <taxon>Viridiplantae</taxon>
        <taxon>Streptophyta</taxon>
        <taxon>Embryophyta</taxon>
        <taxon>Tracheophyta</taxon>
        <taxon>Spermatophyta</taxon>
        <taxon>Magnoliopsida</taxon>
        <taxon>eudicotyledons</taxon>
        <taxon>Gunneridae</taxon>
        <taxon>Pentapetalae</taxon>
        <taxon>asterids</taxon>
        <taxon>lamiids</taxon>
        <taxon>Solanales</taxon>
        <taxon>Solanaceae</taxon>
        <taxon>Nicotianoideae</taxon>
        <taxon>Nicotianeae</taxon>
        <taxon>Nicotiana</taxon>
    </lineage>
</organism>
<dbReference type="Proteomes" id="UP000790787">
    <property type="component" value="Unplaced"/>
</dbReference>
<accession>A0AC58U5I7</accession>
<evidence type="ECO:0000313" key="1">
    <source>
        <dbReference type="Proteomes" id="UP000790787"/>
    </source>
</evidence>
<proteinExistence type="predicted"/>
<reference evidence="2" key="1">
    <citation type="submission" date="2025-08" db="UniProtKB">
        <authorList>
            <consortium name="RefSeq"/>
        </authorList>
    </citation>
    <scope>IDENTIFICATION</scope>
    <source>
        <tissue evidence="2">Leaf</tissue>
    </source>
</reference>
<dbReference type="RefSeq" id="XP_075104744.1">
    <property type="nucleotide sequence ID" value="XM_075248643.1"/>
</dbReference>
<evidence type="ECO:0000313" key="2">
    <source>
        <dbReference type="RefSeq" id="XP_075104744.1"/>
    </source>
</evidence>